<dbReference type="RefSeq" id="WP_277568773.1">
    <property type="nucleotide sequence ID" value="NZ_JAPDHZ010000008.1"/>
</dbReference>
<dbReference type="EMBL" id="JAPDHZ010000008">
    <property type="protein sequence ID" value="MDG0795071.1"/>
    <property type="molecule type" value="Genomic_DNA"/>
</dbReference>
<gene>
    <name evidence="1" type="ORF">OMP38_32770</name>
</gene>
<accession>A0A9X4KN98</accession>
<proteinExistence type="predicted"/>
<reference evidence="1 2" key="1">
    <citation type="submission" date="2022-10" db="EMBL/GenBank/DDBJ databases">
        <title>Comparative genomic analysis of Cohnella hashimotonis sp. nov., isolated from the International Space Station.</title>
        <authorList>
            <person name="Simpson A."/>
            <person name="Venkateswaran K."/>
        </authorList>
    </citation>
    <scope>NUCLEOTIDE SEQUENCE [LARGE SCALE GENOMIC DNA]</scope>
    <source>
        <strain evidence="1 2">DSM 18997</strain>
    </source>
</reference>
<sequence length="263" mass="30745">MNLTKAIQTLLAPELKKLGFALEHERKIWTFYRDSPEHQDRIELDQSDWYPHAIRVYFITGSKMISYHDLRKENQAVLTWEEISDRFANLEDLLEFAALNQEWLHYEDEASLERLLLSIVAVSKNEALAWFEQNQPEACPIPLSAILTEAFQESAYTFFSAHHLKVEDPSCLNQLEQLLTQDRASDIRLEATFFLGEVFRTNLGGGVWTLKNNRALWLERIGGYENGKIEPYLFIEQFKANGESLYEYYQIWEDLIQQLGSTQ</sequence>
<protein>
    <submittedName>
        <fullName evidence="1">Uncharacterized protein</fullName>
    </submittedName>
</protein>
<organism evidence="1 2">
    <name type="scientific">Cohnella ginsengisoli</name>
    <dbReference type="NCBI Taxonomy" id="425004"/>
    <lineage>
        <taxon>Bacteria</taxon>
        <taxon>Bacillati</taxon>
        <taxon>Bacillota</taxon>
        <taxon>Bacilli</taxon>
        <taxon>Bacillales</taxon>
        <taxon>Paenibacillaceae</taxon>
        <taxon>Cohnella</taxon>
    </lineage>
</organism>
<evidence type="ECO:0000313" key="1">
    <source>
        <dbReference type="EMBL" id="MDG0795071.1"/>
    </source>
</evidence>
<dbReference type="Proteomes" id="UP001153387">
    <property type="component" value="Unassembled WGS sequence"/>
</dbReference>
<keyword evidence="2" id="KW-1185">Reference proteome</keyword>
<name>A0A9X4KN98_9BACL</name>
<evidence type="ECO:0000313" key="2">
    <source>
        <dbReference type="Proteomes" id="UP001153387"/>
    </source>
</evidence>
<dbReference type="AlphaFoldDB" id="A0A9X4KN98"/>
<comment type="caution">
    <text evidence="1">The sequence shown here is derived from an EMBL/GenBank/DDBJ whole genome shotgun (WGS) entry which is preliminary data.</text>
</comment>